<gene>
    <name evidence="2" type="ORF">AVEN_10733_1</name>
</gene>
<dbReference type="OrthoDB" id="6077994at2759"/>
<name>A0A4Y2G284_ARAVE</name>
<feature type="region of interest" description="Disordered" evidence="1">
    <location>
        <begin position="1"/>
        <end position="23"/>
    </location>
</feature>
<organism evidence="2 3">
    <name type="scientific">Araneus ventricosus</name>
    <name type="common">Orbweaver spider</name>
    <name type="synonym">Epeira ventricosa</name>
    <dbReference type="NCBI Taxonomy" id="182803"/>
    <lineage>
        <taxon>Eukaryota</taxon>
        <taxon>Metazoa</taxon>
        <taxon>Ecdysozoa</taxon>
        <taxon>Arthropoda</taxon>
        <taxon>Chelicerata</taxon>
        <taxon>Arachnida</taxon>
        <taxon>Araneae</taxon>
        <taxon>Araneomorphae</taxon>
        <taxon>Entelegynae</taxon>
        <taxon>Araneoidea</taxon>
        <taxon>Araneidae</taxon>
        <taxon>Araneus</taxon>
    </lineage>
</organism>
<protein>
    <submittedName>
        <fullName evidence="2">Uncharacterized protein</fullName>
    </submittedName>
</protein>
<reference evidence="2 3" key="1">
    <citation type="journal article" date="2019" name="Sci. Rep.">
        <title>Orb-weaving spider Araneus ventricosus genome elucidates the spidroin gene catalogue.</title>
        <authorList>
            <person name="Kono N."/>
            <person name="Nakamura H."/>
            <person name="Ohtoshi R."/>
            <person name="Moran D.A.P."/>
            <person name="Shinohara A."/>
            <person name="Yoshida Y."/>
            <person name="Fujiwara M."/>
            <person name="Mori M."/>
            <person name="Tomita M."/>
            <person name="Arakawa K."/>
        </authorList>
    </citation>
    <scope>NUCLEOTIDE SEQUENCE [LARGE SCALE GENOMIC DNA]</scope>
</reference>
<keyword evidence="3" id="KW-1185">Reference proteome</keyword>
<dbReference type="Proteomes" id="UP000499080">
    <property type="component" value="Unassembled WGS sequence"/>
</dbReference>
<accession>A0A4Y2G284</accession>
<sequence>MNTKVPKEAWRRGPSSFSCKGRTSSPIMQLCSEITGRRFSETGEGSETFPSDSSGAGPVATDFWGVASGSTPCCSTHAATEQLTQEWMHTLRGLGHSVNESWLSLYFISLFEP</sequence>
<comment type="caution">
    <text evidence="2">The sequence shown here is derived from an EMBL/GenBank/DDBJ whole genome shotgun (WGS) entry which is preliminary data.</text>
</comment>
<evidence type="ECO:0000313" key="2">
    <source>
        <dbReference type="EMBL" id="GBM46896.1"/>
    </source>
</evidence>
<evidence type="ECO:0000256" key="1">
    <source>
        <dbReference type="SAM" id="MobiDB-lite"/>
    </source>
</evidence>
<dbReference type="AlphaFoldDB" id="A0A4Y2G284"/>
<proteinExistence type="predicted"/>
<feature type="compositionally biased region" description="Basic and acidic residues" evidence="1">
    <location>
        <begin position="1"/>
        <end position="11"/>
    </location>
</feature>
<evidence type="ECO:0000313" key="3">
    <source>
        <dbReference type="Proteomes" id="UP000499080"/>
    </source>
</evidence>
<dbReference type="EMBL" id="BGPR01001157">
    <property type="protein sequence ID" value="GBM46896.1"/>
    <property type="molecule type" value="Genomic_DNA"/>
</dbReference>